<evidence type="ECO:0000256" key="3">
    <source>
        <dbReference type="ARBA" id="ARBA00022989"/>
    </source>
</evidence>
<dbReference type="PANTHER" id="PTHR43701">
    <property type="entry name" value="MEMBRANE TRANSPORTER PROTEIN MJ0441-RELATED"/>
    <property type="match status" value="1"/>
</dbReference>
<organism evidence="6 7">
    <name type="scientific">Alkalitalea saponilacus</name>
    <dbReference type="NCBI Taxonomy" id="889453"/>
    <lineage>
        <taxon>Bacteria</taxon>
        <taxon>Pseudomonadati</taxon>
        <taxon>Bacteroidota</taxon>
        <taxon>Bacteroidia</taxon>
        <taxon>Marinilabiliales</taxon>
        <taxon>Marinilabiliaceae</taxon>
        <taxon>Alkalitalea</taxon>
    </lineage>
</organism>
<dbReference type="RefSeq" id="WP_079558974.1">
    <property type="nucleotide sequence ID" value="NZ_CP021904.1"/>
</dbReference>
<evidence type="ECO:0000313" key="7">
    <source>
        <dbReference type="Proteomes" id="UP000191055"/>
    </source>
</evidence>
<dbReference type="Proteomes" id="UP000191055">
    <property type="component" value="Unassembled WGS sequence"/>
</dbReference>
<keyword evidence="4 5" id="KW-0472">Membrane</keyword>
<evidence type="ECO:0000256" key="2">
    <source>
        <dbReference type="ARBA" id="ARBA00022692"/>
    </source>
</evidence>
<dbReference type="EMBL" id="FUYV01000026">
    <property type="protein sequence ID" value="SKC24025.1"/>
    <property type="molecule type" value="Genomic_DNA"/>
</dbReference>
<accession>A0A1T5HTK2</accession>
<feature type="transmembrane region" description="Helical" evidence="5">
    <location>
        <begin position="147"/>
        <end position="166"/>
    </location>
</feature>
<feature type="transmembrane region" description="Helical" evidence="5">
    <location>
        <begin position="83"/>
        <end position="103"/>
    </location>
</feature>
<keyword evidence="3 5" id="KW-1133">Transmembrane helix</keyword>
<dbReference type="KEGG" id="asx:CDL62_12810"/>
<dbReference type="PANTHER" id="PTHR43701:SF2">
    <property type="entry name" value="MEMBRANE TRANSPORTER PROTEIN YJNA-RELATED"/>
    <property type="match status" value="1"/>
</dbReference>
<evidence type="ECO:0000313" key="6">
    <source>
        <dbReference type="EMBL" id="SKC24025.1"/>
    </source>
</evidence>
<comment type="similarity">
    <text evidence="5">Belongs to the 4-toluene sulfonate uptake permease (TSUP) (TC 2.A.102) family.</text>
</comment>
<dbReference type="OrthoDB" id="1120993at2"/>
<comment type="subcellular location">
    <subcellularLocation>
        <location evidence="5">Cell membrane</location>
        <topology evidence="5">Multi-pass membrane protein</topology>
    </subcellularLocation>
    <subcellularLocation>
        <location evidence="1">Membrane</location>
        <topology evidence="1">Multi-pass membrane protein</topology>
    </subcellularLocation>
</comment>
<gene>
    <name evidence="6" type="ORF">SAMN03080601_03315</name>
</gene>
<protein>
    <recommendedName>
        <fullName evidence="5">Probable membrane transporter protein</fullName>
    </recommendedName>
</protein>
<evidence type="ECO:0000256" key="1">
    <source>
        <dbReference type="ARBA" id="ARBA00004141"/>
    </source>
</evidence>
<feature type="transmembrane region" description="Helical" evidence="5">
    <location>
        <begin position="51"/>
        <end position="71"/>
    </location>
</feature>
<dbReference type="STRING" id="889453.SAMN03080601_03315"/>
<feature type="transmembrane region" description="Helical" evidence="5">
    <location>
        <begin position="247"/>
        <end position="265"/>
    </location>
</feature>
<sequence length="266" mass="27906">MFFYSSIEPVYYLLPIIGFVVGLLGTMLGGGGGFIFLPLLTLVVGAPAQTAVITSLVATLPICLVGAVAHFRKGNVSLRTGMLFSLVGVVGAFSGAAIAGYISASQLKIAFGVYSVVIALNIFFDTLRKRRNELKGEPIGNSMVKNISVRGAFFGFFAGVITGTFGTSGTAPVLAGLFSMRMALKMVIGTSLMIVLVNTFFAIGAHFLLGQIDLTLVFFLTGGSAIGAIIGPLILSGSQRIEKKENNIRYGYAVVMVLLGILMITG</sequence>
<evidence type="ECO:0000256" key="5">
    <source>
        <dbReference type="RuleBase" id="RU363041"/>
    </source>
</evidence>
<dbReference type="InterPro" id="IPR002781">
    <property type="entry name" value="TM_pro_TauE-like"/>
</dbReference>
<feature type="transmembrane region" description="Helical" evidence="5">
    <location>
        <begin position="216"/>
        <end position="235"/>
    </location>
</feature>
<name>A0A1T5HTK2_9BACT</name>
<keyword evidence="7" id="KW-1185">Reference proteome</keyword>
<dbReference type="InterPro" id="IPR051598">
    <property type="entry name" value="TSUP/Inactive_protease-like"/>
</dbReference>
<feature type="transmembrane region" description="Helical" evidence="5">
    <location>
        <begin position="12"/>
        <end position="39"/>
    </location>
</feature>
<keyword evidence="5" id="KW-1003">Cell membrane</keyword>
<feature type="transmembrane region" description="Helical" evidence="5">
    <location>
        <begin position="186"/>
        <end position="209"/>
    </location>
</feature>
<keyword evidence="2 5" id="KW-0812">Transmembrane</keyword>
<dbReference type="AlphaFoldDB" id="A0A1T5HTK2"/>
<evidence type="ECO:0000256" key="4">
    <source>
        <dbReference type="ARBA" id="ARBA00023136"/>
    </source>
</evidence>
<proteinExistence type="inferred from homology"/>
<dbReference type="Pfam" id="PF01925">
    <property type="entry name" value="TauE"/>
    <property type="match status" value="1"/>
</dbReference>
<reference evidence="6 7" key="1">
    <citation type="submission" date="2017-02" db="EMBL/GenBank/DDBJ databases">
        <authorList>
            <person name="Peterson S.W."/>
        </authorList>
    </citation>
    <scope>NUCLEOTIDE SEQUENCE [LARGE SCALE GENOMIC DNA]</scope>
    <source>
        <strain evidence="6 7">DSM 24412</strain>
    </source>
</reference>
<dbReference type="GO" id="GO:0005886">
    <property type="term" value="C:plasma membrane"/>
    <property type="evidence" value="ECO:0007669"/>
    <property type="project" value="UniProtKB-SubCell"/>
</dbReference>